<proteinExistence type="predicted"/>
<dbReference type="AlphaFoldDB" id="A0A7J9D0N0"/>
<dbReference type="Proteomes" id="UP000593579">
    <property type="component" value="Unassembled WGS sequence"/>
</dbReference>
<gene>
    <name evidence="1" type="ORF">Gogos_022149</name>
</gene>
<name>A0A7J9D0N0_GOSGO</name>
<evidence type="ECO:0000313" key="2">
    <source>
        <dbReference type="Proteomes" id="UP000593579"/>
    </source>
</evidence>
<comment type="caution">
    <text evidence="1">The sequence shown here is derived from an EMBL/GenBank/DDBJ whole genome shotgun (WGS) entry which is preliminary data.</text>
</comment>
<accession>A0A7J9D0N0</accession>
<organism evidence="1 2">
    <name type="scientific">Gossypium gossypioides</name>
    <name type="common">Mexican cotton</name>
    <name type="synonym">Selera gossypioides</name>
    <dbReference type="NCBI Taxonomy" id="34282"/>
    <lineage>
        <taxon>Eukaryota</taxon>
        <taxon>Viridiplantae</taxon>
        <taxon>Streptophyta</taxon>
        <taxon>Embryophyta</taxon>
        <taxon>Tracheophyta</taxon>
        <taxon>Spermatophyta</taxon>
        <taxon>Magnoliopsida</taxon>
        <taxon>eudicotyledons</taxon>
        <taxon>Gunneridae</taxon>
        <taxon>Pentapetalae</taxon>
        <taxon>rosids</taxon>
        <taxon>malvids</taxon>
        <taxon>Malvales</taxon>
        <taxon>Malvaceae</taxon>
        <taxon>Malvoideae</taxon>
        <taxon>Gossypium</taxon>
    </lineage>
</organism>
<sequence>MGCRKRSTDTLLRTVERSLKKNITPTYQIQRSGHKSIQCFAAR</sequence>
<reference evidence="1 2" key="1">
    <citation type="journal article" date="2019" name="Genome Biol. Evol.">
        <title>Insights into the evolution of the New World diploid cottons (Gossypium, subgenus Houzingenia) based on genome sequencing.</title>
        <authorList>
            <person name="Grover C.E."/>
            <person name="Arick M.A. 2nd"/>
            <person name="Thrash A."/>
            <person name="Conover J.L."/>
            <person name="Sanders W.S."/>
            <person name="Peterson D.G."/>
            <person name="Frelichowski J.E."/>
            <person name="Scheffler J.A."/>
            <person name="Scheffler B.E."/>
            <person name="Wendel J.F."/>
        </authorList>
    </citation>
    <scope>NUCLEOTIDE SEQUENCE [LARGE SCALE GENOMIC DNA]</scope>
    <source>
        <strain evidence="1">5</strain>
        <tissue evidence="1">Leaf</tissue>
    </source>
</reference>
<keyword evidence="2" id="KW-1185">Reference proteome</keyword>
<evidence type="ECO:0000313" key="1">
    <source>
        <dbReference type="EMBL" id="MBA0754299.1"/>
    </source>
</evidence>
<dbReference type="EMBL" id="JABEZY010260912">
    <property type="protein sequence ID" value="MBA0754299.1"/>
    <property type="molecule type" value="Genomic_DNA"/>
</dbReference>
<protein>
    <submittedName>
        <fullName evidence="1">Uncharacterized protein</fullName>
    </submittedName>
</protein>